<accession>A0A6B3N0M1</accession>
<keyword evidence="5" id="KW-0624">Polysaccharide degradation</keyword>
<keyword evidence="7" id="KW-0812">Transmembrane</keyword>
<keyword evidence="3" id="KW-0119">Carbohydrate metabolism</keyword>
<feature type="transmembrane region" description="Helical" evidence="7">
    <location>
        <begin position="12"/>
        <end position="31"/>
    </location>
</feature>
<sequence>MVNSHVSRRLLWQTIRLLSIALVVAIALGLININRNLTNSVTEAETNKLAITQSHQQNTWKNVSIGGGGYVTGIYLHPLQKDLVYIKTDVSGFYRWDRETQHWIPLTEHFRLEQRNYYSGEGLALDPNNSKILYIAAGAYSANWWPDKGTIFKSIDQGETWVKLNLDLKMGGNEPKRWAGERLVVSPSDSKVIFFGSRLDGLWKSSDAGATWNQVTSFPSKLNNKIGILSIAFDKNVPGLVYANVYGDGIYRSTDMGLNWSKIKQSPQSANRLVVASDSTLYVTSDKKPGVSKYINGVWTQITPKNSTKAFNGLSVNPRLAEEILVSTREKSGTNIYWSVDGGETWKQKTQATNNRVSWWEGIMLRQPSVSAIEFDPKVADRVWLSDWYGVWRTENIRAKKVVWSNYVQGYEATVVFSLVSPPRGVILLSGLADVDGFYHDRGLNTYPSREFGSSGLQLQDTYSIAYCETKPSQMVRVGGRRWNKTYTGATSTNGGKTWQEFASFPKQKMPMRVAMSATNPNLFVVTISEGQAIRTTNGGASWENVSGLPFGPKGAWNWSQSLAADPVEGNTFYYYYNDTVYRSTDGGASFEVVYKSLAGENKWHSLKTMPGVKGEVWISLDEHGLYHSTDGGNSFSQIAGVEQAYLFAFGKPPAGSKTPALYLYGKIASKSDLTNRDSSLGIFRSLDQGETWTYIGDANNPIGNNPNFMEASKQKFGLVFVGTGGRGIYYFNSPNA</sequence>
<dbReference type="AlphaFoldDB" id="A0A6B3N0M1"/>
<evidence type="ECO:0008006" key="9">
    <source>
        <dbReference type="Google" id="ProtNLM"/>
    </source>
</evidence>
<dbReference type="GO" id="GO:0000272">
    <property type="term" value="P:polysaccharide catabolic process"/>
    <property type="evidence" value="ECO:0007669"/>
    <property type="project" value="UniProtKB-KW"/>
</dbReference>
<dbReference type="PANTHER" id="PTHR43739">
    <property type="entry name" value="XYLOGLUCANASE (EUROFUNG)"/>
    <property type="match status" value="1"/>
</dbReference>
<dbReference type="CDD" id="cd15482">
    <property type="entry name" value="Sialidase_non-viral"/>
    <property type="match status" value="1"/>
</dbReference>
<keyword evidence="7" id="KW-0472">Membrane</keyword>
<dbReference type="Gene3D" id="2.130.10.10">
    <property type="entry name" value="YVTN repeat-like/Quinoprotein amine dehydrogenase"/>
    <property type="match status" value="2"/>
</dbReference>
<dbReference type="EMBL" id="JAAHFQ010000081">
    <property type="protein sequence ID" value="NER27206.1"/>
    <property type="molecule type" value="Genomic_DNA"/>
</dbReference>
<proteinExistence type="inferred from homology"/>
<keyword evidence="1" id="KW-0732">Signal</keyword>
<comment type="caution">
    <text evidence="8">The sequence shown here is derived from an EMBL/GenBank/DDBJ whole genome shotgun (WGS) entry which is preliminary data.</text>
</comment>
<comment type="similarity">
    <text evidence="6">Belongs to the glycosyl hydrolase 74 family.</text>
</comment>
<evidence type="ECO:0000256" key="5">
    <source>
        <dbReference type="ARBA" id="ARBA00023326"/>
    </source>
</evidence>
<evidence type="ECO:0000313" key="8">
    <source>
        <dbReference type="EMBL" id="NER27206.1"/>
    </source>
</evidence>
<evidence type="ECO:0000256" key="3">
    <source>
        <dbReference type="ARBA" id="ARBA00023277"/>
    </source>
</evidence>
<organism evidence="8">
    <name type="scientific">Symploca sp. SIO1C4</name>
    <dbReference type="NCBI Taxonomy" id="2607765"/>
    <lineage>
        <taxon>Bacteria</taxon>
        <taxon>Bacillati</taxon>
        <taxon>Cyanobacteriota</taxon>
        <taxon>Cyanophyceae</taxon>
        <taxon>Coleofasciculales</taxon>
        <taxon>Coleofasciculaceae</taxon>
        <taxon>Symploca</taxon>
    </lineage>
</organism>
<evidence type="ECO:0000256" key="1">
    <source>
        <dbReference type="ARBA" id="ARBA00022729"/>
    </source>
</evidence>
<dbReference type="GO" id="GO:0010411">
    <property type="term" value="P:xyloglucan metabolic process"/>
    <property type="evidence" value="ECO:0007669"/>
    <property type="project" value="TreeGrafter"/>
</dbReference>
<evidence type="ECO:0000256" key="6">
    <source>
        <dbReference type="ARBA" id="ARBA00037986"/>
    </source>
</evidence>
<dbReference type="PANTHER" id="PTHR43739:SF2">
    <property type="entry name" value="OLIGOXYLOGLUCAN-REDUCING END-SPECIFIC XYLOGLUCANASE-RELATED"/>
    <property type="match status" value="1"/>
</dbReference>
<name>A0A6B3N0M1_9CYAN</name>
<dbReference type="InterPro" id="IPR052025">
    <property type="entry name" value="Xyloglucanase_GH74"/>
</dbReference>
<keyword evidence="2" id="KW-0378">Hydrolase</keyword>
<evidence type="ECO:0000256" key="2">
    <source>
        <dbReference type="ARBA" id="ARBA00022801"/>
    </source>
</evidence>
<gene>
    <name evidence="8" type="ORF">F6J89_06105</name>
</gene>
<keyword evidence="7" id="KW-1133">Transmembrane helix</keyword>
<reference evidence="8" key="1">
    <citation type="submission" date="2019-11" db="EMBL/GenBank/DDBJ databases">
        <title>Genomic insights into an expanded diversity of filamentous marine cyanobacteria reveals the extraordinary biosynthetic potential of Moorea and Okeania.</title>
        <authorList>
            <person name="Ferreira Leao T."/>
            <person name="Wang M."/>
            <person name="Moss N."/>
            <person name="Da Silva R."/>
            <person name="Sanders J."/>
            <person name="Nurk S."/>
            <person name="Gurevich A."/>
            <person name="Humphrey G."/>
            <person name="Reher R."/>
            <person name="Zhu Q."/>
            <person name="Belda-Ferre P."/>
            <person name="Glukhov E."/>
            <person name="Rex R."/>
            <person name="Dorrestein P.C."/>
            <person name="Knight R."/>
            <person name="Pevzner P."/>
            <person name="Gerwick W.H."/>
            <person name="Gerwick L."/>
        </authorList>
    </citation>
    <scope>NUCLEOTIDE SEQUENCE</scope>
    <source>
        <strain evidence="8">SIO1C4</strain>
    </source>
</reference>
<dbReference type="GO" id="GO:0016798">
    <property type="term" value="F:hydrolase activity, acting on glycosyl bonds"/>
    <property type="evidence" value="ECO:0007669"/>
    <property type="project" value="UniProtKB-KW"/>
</dbReference>
<evidence type="ECO:0000256" key="7">
    <source>
        <dbReference type="SAM" id="Phobius"/>
    </source>
</evidence>
<dbReference type="InterPro" id="IPR015943">
    <property type="entry name" value="WD40/YVTN_repeat-like_dom_sf"/>
</dbReference>
<evidence type="ECO:0000256" key="4">
    <source>
        <dbReference type="ARBA" id="ARBA00023295"/>
    </source>
</evidence>
<dbReference type="SUPFAM" id="SSF110296">
    <property type="entry name" value="Oligoxyloglucan reducing end-specific cellobiohydrolase"/>
    <property type="match status" value="2"/>
</dbReference>
<keyword evidence="4" id="KW-0326">Glycosidase</keyword>
<protein>
    <recommendedName>
        <fullName evidence="9">Sortilin N-terminal domain-containing protein</fullName>
    </recommendedName>
</protein>